<keyword evidence="1" id="KW-0479">Metal-binding</keyword>
<organism evidence="3">
    <name type="scientific">freshwater metagenome</name>
    <dbReference type="NCBI Taxonomy" id="449393"/>
    <lineage>
        <taxon>unclassified sequences</taxon>
        <taxon>metagenomes</taxon>
        <taxon>ecological metagenomes</taxon>
    </lineage>
</organism>
<sequence length="211" mass="22404">MTSITSAFEGTEPKIHVVLNFAGSATLVEQIKQGAPADVIVFADDKQMNDLIENGNVDKDTVTNIATNTLTLVVEKGNPLSIKNISDLASPQIRTVLCDVAQPCGKYAAQVLERANVAVQPRSWEANVSGVTQKVASGEADAGIVYVTDALANTATLDSVSIEKVINISNNYPIAALKKISTTAREAAQKFIEFVMGDGQKILKNNGFAKP</sequence>
<evidence type="ECO:0000256" key="1">
    <source>
        <dbReference type="ARBA" id="ARBA00022723"/>
    </source>
</evidence>
<dbReference type="AlphaFoldDB" id="A0A6J7RN29"/>
<proteinExistence type="predicted"/>
<name>A0A6J7RN29_9ZZZZ</name>
<keyword evidence="2" id="KW-0732">Signal</keyword>
<accession>A0A6J7RN29</accession>
<evidence type="ECO:0000313" key="3">
    <source>
        <dbReference type="EMBL" id="CAB5030227.1"/>
    </source>
</evidence>
<reference evidence="3" key="1">
    <citation type="submission" date="2020-05" db="EMBL/GenBank/DDBJ databases">
        <authorList>
            <person name="Chiriac C."/>
            <person name="Salcher M."/>
            <person name="Ghai R."/>
            <person name="Kavagutti S V."/>
        </authorList>
    </citation>
    <scope>NUCLEOTIDE SEQUENCE</scope>
</reference>
<evidence type="ECO:0000313" key="4">
    <source>
        <dbReference type="EMBL" id="CAB5068269.1"/>
    </source>
</evidence>
<dbReference type="InterPro" id="IPR050682">
    <property type="entry name" value="ModA/WtpA"/>
</dbReference>
<dbReference type="GO" id="GO:0046872">
    <property type="term" value="F:metal ion binding"/>
    <property type="evidence" value="ECO:0007669"/>
    <property type="project" value="UniProtKB-KW"/>
</dbReference>
<dbReference type="EMBL" id="CAFBQU010000091">
    <property type="protein sequence ID" value="CAB5068269.1"/>
    <property type="molecule type" value="Genomic_DNA"/>
</dbReference>
<dbReference type="SUPFAM" id="SSF53850">
    <property type="entry name" value="Periplasmic binding protein-like II"/>
    <property type="match status" value="1"/>
</dbReference>
<dbReference type="PANTHER" id="PTHR30632">
    <property type="entry name" value="MOLYBDATE-BINDING PERIPLASMIC PROTEIN"/>
    <property type="match status" value="1"/>
</dbReference>
<dbReference type="Pfam" id="PF13531">
    <property type="entry name" value="SBP_bac_11"/>
    <property type="match status" value="1"/>
</dbReference>
<dbReference type="GO" id="GO:0030973">
    <property type="term" value="F:molybdate ion binding"/>
    <property type="evidence" value="ECO:0007669"/>
    <property type="project" value="TreeGrafter"/>
</dbReference>
<dbReference type="InterPro" id="IPR005950">
    <property type="entry name" value="ModA"/>
</dbReference>
<dbReference type="Gene3D" id="3.40.190.10">
    <property type="entry name" value="Periplasmic binding protein-like II"/>
    <property type="match status" value="2"/>
</dbReference>
<dbReference type="PANTHER" id="PTHR30632:SF0">
    <property type="entry name" value="SULFATE-BINDING PROTEIN"/>
    <property type="match status" value="1"/>
</dbReference>
<protein>
    <submittedName>
        <fullName evidence="3">Unannotated protein</fullName>
    </submittedName>
</protein>
<dbReference type="EMBL" id="CAFBPN010000125">
    <property type="protein sequence ID" value="CAB5030227.1"/>
    <property type="molecule type" value="Genomic_DNA"/>
</dbReference>
<dbReference type="GO" id="GO:0015689">
    <property type="term" value="P:molybdate ion transport"/>
    <property type="evidence" value="ECO:0007669"/>
    <property type="project" value="InterPro"/>
</dbReference>
<dbReference type="NCBIfam" id="TIGR01256">
    <property type="entry name" value="modA"/>
    <property type="match status" value="1"/>
</dbReference>
<gene>
    <name evidence="3" type="ORF">UFOPK4098_01472</name>
    <name evidence="4" type="ORF">UFOPK4347_01742</name>
</gene>
<evidence type="ECO:0000256" key="2">
    <source>
        <dbReference type="ARBA" id="ARBA00022729"/>
    </source>
</evidence>